<dbReference type="AlphaFoldDB" id="A0A1W0XF93"/>
<proteinExistence type="predicted"/>
<keyword evidence="2" id="KW-1185">Reference proteome</keyword>
<sequence length="485" mass="56662">MSSPTKPQYQHYVPRFILRYFGTDVQPYRVFQSDGHSGYLSVVEPSSAIRKRSQPQRINIYYVKERKLVLASELGKRQYKESINRNYGIMDMYVDRNHPDPNHIEKKFSELESSAAKVVQLVVNAGRETVSRSKHLLTVNMERRQLNILRKFLFTMTYRNSHRASQFCEDNFDPPTQRDINIHVLQNMTNKQAKGREVWLQNIQEFLDTPVWEIPYNRKIFVHDRFEYGTELRKRRLIFWQISDHQNEFIMCDTGFGFFDGFGMPMSISAGMPAHMLGFLEPHMDPSNLDPSSRLSSAGDGGVFIWLRVFPVSPHLVLVLVNGSLANNDQPALEYFQRFGPPSRFHDFPFPKVMPTEYRGLSRKAQDALKRGDLNTLCGVPNMLEQRRQRIENGEIFPPTYIDGKVMESREDDVFHFPIAQLTTKQVQLVNGLFLENAKDSLTFRSPESLYRSIRAYEKEPLWCNGRDYKELKRSLRTILQEKRA</sequence>
<dbReference type="OrthoDB" id="5340163at2759"/>
<name>A0A1W0XF93_HYPEX</name>
<dbReference type="Proteomes" id="UP000192578">
    <property type="component" value="Unassembled WGS sequence"/>
</dbReference>
<comment type="caution">
    <text evidence="1">The sequence shown here is derived from an EMBL/GenBank/DDBJ whole genome shotgun (WGS) entry which is preliminary data.</text>
</comment>
<protein>
    <recommendedName>
        <fullName evidence="3">DUF4238 domain-containing protein</fullName>
    </recommendedName>
</protein>
<reference evidence="2" key="1">
    <citation type="submission" date="2017-01" db="EMBL/GenBank/DDBJ databases">
        <title>Comparative genomics of anhydrobiosis in the tardigrade Hypsibius dujardini.</title>
        <authorList>
            <person name="Yoshida Y."/>
            <person name="Koutsovoulos G."/>
            <person name="Laetsch D."/>
            <person name="Stevens L."/>
            <person name="Kumar S."/>
            <person name="Horikawa D."/>
            <person name="Ishino K."/>
            <person name="Komine S."/>
            <person name="Tomita M."/>
            <person name="Blaxter M."/>
            <person name="Arakawa K."/>
        </authorList>
    </citation>
    <scope>NUCLEOTIDE SEQUENCE [LARGE SCALE GENOMIC DNA]</scope>
    <source>
        <strain evidence="2">Z151</strain>
    </source>
</reference>
<gene>
    <name evidence="1" type="ORF">BV898_00272</name>
</gene>
<organism evidence="1 2">
    <name type="scientific">Hypsibius exemplaris</name>
    <name type="common">Freshwater tardigrade</name>
    <dbReference type="NCBI Taxonomy" id="2072580"/>
    <lineage>
        <taxon>Eukaryota</taxon>
        <taxon>Metazoa</taxon>
        <taxon>Ecdysozoa</taxon>
        <taxon>Tardigrada</taxon>
        <taxon>Eutardigrada</taxon>
        <taxon>Parachela</taxon>
        <taxon>Hypsibioidea</taxon>
        <taxon>Hypsibiidae</taxon>
        <taxon>Hypsibius</taxon>
    </lineage>
</organism>
<dbReference type="EMBL" id="MTYJ01000001">
    <property type="protein sequence ID" value="OQV26150.1"/>
    <property type="molecule type" value="Genomic_DNA"/>
</dbReference>
<accession>A0A1W0XF93</accession>
<dbReference type="Pfam" id="PF14022">
    <property type="entry name" value="DUF4238"/>
    <property type="match status" value="1"/>
</dbReference>
<evidence type="ECO:0008006" key="3">
    <source>
        <dbReference type="Google" id="ProtNLM"/>
    </source>
</evidence>
<evidence type="ECO:0000313" key="1">
    <source>
        <dbReference type="EMBL" id="OQV26150.1"/>
    </source>
</evidence>
<evidence type="ECO:0000313" key="2">
    <source>
        <dbReference type="Proteomes" id="UP000192578"/>
    </source>
</evidence>
<dbReference type="InterPro" id="IPR025332">
    <property type="entry name" value="DUF4238"/>
</dbReference>